<dbReference type="AlphaFoldDB" id="A0NR97"/>
<feature type="compositionally biased region" description="Polar residues" evidence="2">
    <location>
        <begin position="183"/>
        <end position="192"/>
    </location>
</feature>
<protein>
    <submittedName>
        <fullName evidence="3">Uncharacterized protein</fullName>
    </submittedName>
</protein>
<dbReference type="Proteomes" id="UP000004848">
    <property type="component" value="Unassembled WGS sequence"/>
</dbReference>
<evidence type="ECO:0000313" key="3">
    <source>
        <dbReference type="EMBL" id="EAV44678.1"/>
    </source>
</evidence>
<feature type="region of interest" description="Disordered" evidence="2">
    <location>
        <begin position="183"/>
        <end position="243"/>
    </location>
</feature>
<evidence type="ECO:0000256" key="2">
    <source>
        <dbReference type="SAM" id="MobiDB-lite"/>
    </source>
</evidence>
<gene>
    <name evidence="3" type="ORF">SIAM614_07358</name>
</gene>
<feature type="compositionally biased region" description="Low complexity" evidence="2">
    <location>
        <begin position="211"/>
        <end position="223"/>
    </location>
</feature>
<dbReference type="GeneID" id="68846039"/>
<sequence>MSAVATSKVAASFQSYSRMGTHAGNRAASLGAAQTLTTFLGATGSAEDEDKAKSLFETYKDSGELNNSLSRSVESNKDALRNQKINKAKERIERLKEMLRFATPEQAKRLLKELKQVAKEFKSASQDLKSAGQSLSGGATGADALAGVSNATGTPTVTADTGTLVAGAQAPVTGVTATASISDASVPTSTPEAGTASPASDGKARGTDQAGQSQEGQGQTDQSQDGEDQDGSSPEEQKSGSWKEDLKAAILTYAERQQETDRAHTASRRSGLQGDKEALAKMADDIKSLAAQIERLLKRDDRDSKKDLKDVREDLKDGIKALRDTNLTAEPEVPSTVATGSTDAVFAANVTANVSVQVSDIVV</sequence>
<evidence type="ECO:0000256" key="1">
    <source>
        <dbReference type="SAM" id="Coils"/>
    </source>
</evidence>
<dbReference type="eggNOG" id="ENOG503153Z">
    <property type="taxonomic scope" value="Bacteria"/>
</dbReference>
<feature type="coiled-coil region" evidence="1">
    <location>
        <begin position="279"/>
        <end position="325"/>
    </location>
</feature>
<proteinExistence type="predicted"/>
<dbReference type="OrthoDB" id="7678948at2"/>
<reference evidence="3 4" key="1">
    <citation type="submission" date="2006-05" db="EMBL/GenBank/DDBJ databases">
        <authorList>
            <person name="King G."/>
            <person name="Ferriera S."/>
            <person name="Johnson J."/>
            <person name="Kravitz S."/>
            <person name="Beeson K."/>
            <person name="Sutton G."/>
            <person name="Rogers Y.-H."/>
            <person name="Friedman R."/>
            <person name="Frazier M."/>
            <person name="Venter J.C."/>
        </authorList>
    </citation>
    <scope>NUCLEOTIDE SEQUENCE [LARGE SCALE GENOMIC DNA]</scope>
    <source>
        <strain evidence="4">ATCC 25650 / DSM 13394 / JCM 20685 / NBRC 16684 / NCIMB 2208 / IAM 12614 / B1</strain>
    </source>
</reference>
<feature type="region of interest" description="Disordered" evidence="2">
    <location>
        <begin position="255"/>
        <end position="275"/>
    </location>
</feature>
<keyword evidence="1" id="KW-0175">Coiled coil</keyword>
<dbReference type="EMBL" id="AAUW01000005">
    <property type="protein sequence ID" value="EAV44678.1"/>
    <property type="molecule type" value="Genomic_DNA"/>
</dbReference>
<evidence type="ECO:0000313" key="4">
    <source>
        <dbReference type="Proteomes" id="UP000004848"/>
    </source>
</evidence>
<comment type="caution">
    <text evidence="3">The sequence shown here is derived from an EMBL/GenBank/DDBJ whole genome shotgun (WGS) entry which is preliminary data.</text>
</comment>
<dbReference type="RefSeq" id="WP_006933606.1">
    <property type="nucleotide sequence ID" value="NZ_AAUW01000005.1"/>
</dbReference>
<organism evidence="3 4">
    <name type="scientific">Roseibium aggregatum (strain ATCC 25650 / DSM 13394 / JCM 20685 / NBRC 16684 / NCIMB 2208 / IAM 12614 / B1)</name>
    <name type="common">Stappia aggregata</name>
    <dbReference type="NCBI Taxonomy" id="384765"/>
    <lineage>
        <taxon>Bacteria</taxon>
        <taxon>Pseudomonadati</taxon>
        <taxon>Pseudomonadota</taxon>
        <taxon>Alphaproteobacteria</taxon>
        <taxon>Hyphomicrobiales</taxon>
        <taxon>Stappiaceae</taxon>
        <taxon>Roseibium</taxon>
    </lineage>
</organism>
<name>A0NR97_ROSAI</name>
<accession>A0NR97</accession>